<comment type="catalytic activity">
    <reaction evidence="6">
        <text>L-threonyl-[protein] + ATP = O-phospho-L-threonyl-[protein] + ADP + H(+)</text>
        <dbReference type="Rhea" id="RHEA:46608"/>
        <dbReference type="Rhea" id="RHEA-COMP:11060"/>
        <dbReference type="Rhea" id="RHEA-COMP:11605"/>
        <dbReference type="ChEBI" id="CHEBI:15378"/>
        <dbReference type="ChEBI" id="CHEBI:30013"/>
        <dbReference type="ChEBI" id="CHEBI:30616"/>
        <dbReference type="ChEBI" id="CHEBI:61977"/>
        <dbReference type="ChEBI" id="CHEBI:456216"/>
        <dbReference type="EC" id="2.7.11.1"/>
    </reaction>
</comment>
<dbReference type="InterPro" id="IPR011009">
    <property type="entry name" value="Kinase-like_dom_sf"/>
</dbReference>
<sequence>MAAAADELLARVGSMHLGDVGDEVERLRKENETLKRKVTALEVANDGAVGIGVERPALEIPYDELDVRDQIGGGGFSLVYRAFWKGTPVAVKRWFDPDQTDAVLQEFREEVMTMQNLKHPNCVQLVGACSKPPNLAIIMEYMPYSLHFLLHQSPDIKIDRKRALNFAVDIARSFAYLHSRGPPVIHRDIKPANFLVDRAYKVKLCDFGLCSTRNNTAGTPNYMSPELLAGKPYNEKVDVYAFGLVLWEMVSGEVPFDGMLPGDIRTKVVDAKERPAMPLSCPRAVQRLIAECWDADPAARPSFEAVIDRCQELIKEC</sequence>
<dbReference type="PROSITE" id="PS00107">
    <property type="entry name" value="PROTEIN_KINASE_ATP"/>
    <property type="match status" value="1"/>
</dbReference>
<keyword evidence="1 9" id="KW-0723">Serine/threonine-protein kinase</keyword>
<evidence type="ECO:0000256" key="6">
    <source>
        <dbReference type="ARBA" id="ARBA00047899"/>
    </source>
</evidence>
<evidence type="ECO:0000256" key="4">
    <source>
        <dbReference type="ARBA" id="ARBA00022777"/>
    </source>
</evidence>
<keyword evidence="4" id="KW-0418">Kinase</keyword>
<dbReference type="PROSITE" id="PS00108">
    <property type="entry name" value="PROTEIN_KINASE_ST"/>
    <property type="match status" value="1"/>
</dbReference>
<gene>
    <name evidence="12" type="ORF">MANT1106_LOCUS6343</name>
</gene>
<evidence type="ECO:0000313" key="12">
    <source>
        <dbReference type="EMBL" id="CAD8703661.1"/>
    </source>
</evidence>
<comment type="catalytic activity">
    <reaction evidence="7">
        <text>L-seryl-[protein] + ATP = O-phospho-L-seryl-[protein] + ADP + H(+)</text>
        <dbReference type="Rhea" id="RHEA:17989"/>
        <dbReference type="Rhea" id="RHEA-COMP:9863"/>
        <dbReference type="Rhea" id="RHEA-COMP:11604"/>
        <dbReference type="ChEBI" id="CHEBI:15378"/>
        <dbReference type="ChEBI" id="CHEBI:29999"/>
        <dbReference type="ChEBI" id="CHEBI:30616"/>
        <dbReference type="ChEBI" id="CHEBI:83421"/>
        <dbReference type="ChEBI" id="CHEBI:456216"/>
        <dbReference type="EC" id="2.7.11.1"/>
    </reaction>
</comment>
<evidence type="ECO:0000256" key="9">
    <source>
        <dbReference type="RuleBase" id="RU000304"/>
    </source>
</evidence>
<evidence type="ECO:0000256" key="7">
    <source>
        <dbReference type="ARBA" id="ARBA00048679"/>
    </source>
</evidence>
<dbReference type="InterPro" id="IPR017441">
    <property type="entry name" value="Protein_kinase_ATP_BS"/>
</dbReference>
<evidence type="ECO:0000256" key="2">
    <source>
        <dbReference type="ARBA" id="ARBA00022679"/>
    </source>
</evidence>
<dbReference type="PANTHER" id="PTHR44329:SF289">
    <property type="entry name" value="SERINE_THREONINE-PROTEIN KINASE VIK"/>
    <property type="match status" value="1"/>
</dbReference>
<name>A0A7S0SD90_9CHLO</name>
<dbReference type="InterPro" id="IPR001245">
    <property type="entry name" value="Ser-Thr/Tyr_kinase_cat_dom"/>
</dbReference>
<evidence type="ECO:0000256" key="1">
    <source>
        <dbReference type="ARBA" id="ARBA00022527"/>
    </source>
</evidence>
<evidence type="ECO:0000256" key="3">
    <source>
        <dbReference type="ARBA" id="ARBA00022741"/>
    </source>
</evidence>
<dbReference type="EMBL" id="HBFC01010917">
    <property type="protein sequence ID" value="CAD8703661.1"/>
    <property type="molecule type" value="Transcribed_RNA"/>
</dbReference>
<evidence type="ECO:0000256" key="10">
    <source>
        <dbReference type="SAM" id="Coils"/>
    </source>
</evidence>
<evidence type="ECO:0000256" key="8">
    <source>
        <dbReference type="PROSITE-ProRule" id="PRU10141"/>
    </source>
</evidence>
<dbReference type="SUPFAM" id="SSF56112">
    <property type="entry name" value="Protein kinase-like (PK-like)"/>
    <property type="match status" value="1"/>
</dbReference>
<dbReference type="PROSITE" id="PS50011">
    <property type="entry name" value="PROTEIN_KINASE_DOM"/>
    <property type="match status" value="1"/>
</dbReference>
<dbReference type="PANTHER" id="PTHR44329">
    <property type="entry name" value="SERINE/THREONINE-PROTEIN KINASE TNNI3K-RELATED"/>
    <property type="match status" value="1"/>
</dbReference>
<dbReference type="Gene3D" id="3.30.200.20">
    <property type="entry name" value="Phosphorylase Kinase, domain 1"/>
    <property type="match status" value="1"/>
</dbReference>
<feature type="domain" description="Protein kinase" evidence="11">
    <location>
        <begin position="65"/>
        <end position="314"/>
    </location>
</feature>
<accession>A0A7S0SD90</accession>
<keyword evidence="10" id="KW-0175">Coiled coil</keyword>
<keyword evidence="5 8" id="KW-0067">ATP-binding</keyword>
<reference evidence="12" key="1">
    <citation type="submission" date="2021-01" db="EMBL/GenBank/DDBJ databases">
        <authorList>
            <person name="Corre E."/>
            <person name="Pelletier E."/>
            <person name="Niang G."/>
            <person name="Scheremetjew M."/>
            <person name="Finn R."/>
            <person name="Kale V."/>
            <person name="Holt S."/>
            <person name="Cochrane G."/>
            <person name="Meng A."/>
            <person name="Brown T."/>
            <person name="Cohen L."/>
        </authorList>
    </citation>
    <scope>NUCLEOTIDE SEQUENCE</scope>
    <source>
        <strain evidence="12">SL-175</strain>
    </source>
</reference>
<keyword evidence="3 8" id="KW-0547">Nucleotide-binding</keyword>
<protein>
    <recommendedName>
        <fullName evidence="11">Protein kinase domain-containing protein</fullName>
    </recommendedName>
</protein>
<dbReference type="CDD" id="cd13999">
    <property type="entry name" value="STKc_MAP3K-like"/>
    <property type="match status" value="1"/>
</dbReference>
<proteinExistence type="inferred from homology"/>
<feature type="binding site" evidence="8">
    <location>
        <position position="92"/>
    </location>
    <ligand>
        <name>ATP</name>
        <dbReference type="ChEBI" id="CHEBI:30616"/>
    </ligand>
</feature>
<keyword evidence="2" id="KW-0808">Transferase</keyword>
<dbReference type="InterPro" id="IPR051681">
    <property type="entry name" value="Ser/Thr_Kinases-Pseudokinases"/>
</dbReference>
<dbReference type="AlphaFoldDB" id="A0A7S0SD90"/>
<dbReference type="InterPro" id="IPR008271">
    <property type="entry name" value="Ser/Thr_kinase_AS"/>
</dbReference>
<organism evidence="12">
    <name type="scientific">Mantoniella antarctica</name>
    <dbReference type="NCBI Taxonomy" id="81844"/>
    <lineage>
        <taxon>Eukaryota</taxon>
        <taxon>Viridiplantae</taxon>
        <taxon>Chlorophyta</taxon>
        <taxon>Mamiellophyceae</taxon>
        <taxon>Mamiellales</taxon>
        <taxon>Mamiellaceae</taxon>
        <taxon>Mantoniella</taxon>
    </lineage>
</organism>
<evidence type="ECO:0000256" key="5">
    <source>
        <dbReference type="ARBA" id="ARBA00022840"/>
    </source>
</evidence>
<dbReference type="Pfam" id="PF07714">
    <property type="entry name" value="PK_Tyr_Ser-Thr"/>
    <property type="match status" value="1"/>
</dbReference>
<dbReference type="GO" id="GO:0005524">
    <property type="term" value="F:ATP binding"/>
    <property type="evidence" value="ECO:0007669"/>
    <property type="project" value="UniProtKB-UniRule"/>
</dbReference>
<dbReference type="GO" id="GO:0004674">
    <property type="term" value="F:protein serine/threonine kinase activity"/>
    <property type="evidence" value="ECO:0007669"/>
    <property type="project" value="UniProtKB-KW"/>
</dbReference>
<comment type="similarity">
    <text evidence="9">Belongs to the protein kinase superfamily.</text>
</comment>
<dbReference type="FunFam" id="3.30.200.20:FF:000034">
    <property type="entry name" value="Kinase suppressor of Ras 1"/>
    <property type="match status" value="1"/>
</dbReference>
<dbReference type="Gene3D" id="1.10.510.10">
    <property type="entry name" value="Transferase(Phosphotransferase) domain 1"/>
    <property type="match status" value="1"/>
</dbReference>
<dbReference type="PIRSF" id="PIRSF000654">
    <property type="entry name" value="Integrin-linked_kinase"/>
    <property type="match status" value="1"/>
</dbReference>
<evidence type="ECO:0000259" key="11">
    <source>
        <dbReference type="PROSITE" id="PS50011"/>
    </source>
</evidence>
<dbReference type="InterPro" id="IPR000719">
    <property type="entry name" value="Prot_kinase_dom"/>
</dbReference>
<feature type="coiled-coil region" evidence="10">
    <location>
        <begin position="17"/>
        <end position="44"/>
    </location>
</feature>
<dbReference type="SMART" id="SM00220">
    <property type="entry name" value="S_TKc"/>
    <property type="match status" value="1"/>
</dbReference>